<feature type="chain" id="PRO_5015555865" description="Small secreted protein" evidence="1">
    <location>
        <begin position="18"/>
        <end position="91"/>
    </location>
</feature>
<name>A0A2T6BN70_9RHOB</name>
<comment type="caution">
    <text evidence="2">The sequence shown here is derived from an EMBL/GenBank/DDBJ whole genome shotgun (WGS) entry which is preliminary data.</text>
</comment>
<dbReference type="Proteomes" id="UP000243978">
    <property type="component" value="Unassembled WGS sequence"/>
</dbReference>
<dbReference type="RefSeq" id="WP_107845585.1">
    <property type="nucleotide sequence ID" value="NZ_QBKS01000001.1"/>
</dbReference>
<reference evidence="2 3" key="1">
    <citation type="submission" date="2018-04" db="EMBL/GenBank/DDBJ databases">
        <title>Genomic Encyclopedia of Archaeal and Bacterial Type Strains, Phase II (KMG-II): from individual species to whole genera.</title>
        <authorList>
            <person name="Goeker M."/>
        </authorList>
    </citation>
    <scope>NUCLEOTIDE SEQUENCE [LARGE SCALE GENOMIC DNA]</scope>
    <source>
        <strain evidence="2 3">DSM 100977</strain>
    </source>
</reference>
<dbReference type="EMBL" id="QBKS01000001">
    <property type="protein sequence ID" value="PTX57492.1"/>
    <property type="molecule type" value="Genomic_DNA"/>
</dbReference>
<accession>A0A2T6BN70</accession>
<sequence>MIARSLVAILAVGAALAGPVAANDGLSQLQRSAAWTLKNYGYEDVDVTTLSTAQLAQIQHIANNSSQGAGNIRGSIGAIVRGGLGDFLKRL</sequence>
<evidence type="ECO:0008006" key="4">
    <source>
        <dbReference type="Google" id="ProtNLM"/>
    </source>
</evidence>
<keyword evidence="3" id="KW-1185">Reference proteome</keyword>
<feature type="signal peptide" evidence="1">
    <location>
        <begin position="1"/>
        <end position="17"/>
    </location>
</feature>
<evidence type="ECO:0000313" key="2">
    <source>
        <dbReference type="EMBL" id="PTX57492.1"/>
    </source>
</evidence>
<dbReference type="AlphaFoldDB" id="A0A2T6BN70"/>
<gene>
    <name evidence="2" type="ORF">C8N43_2162</name>
</gene>
<evidence type="ECO:0000313" key="3">
    <source>
        <dbReference type="Proteomes" id="UP000243978"/>
    </source>
</evidence>
<keyword evidence="1" id="KW-0732">Signal</keyword>
<organism evidence="2 3">
    <name type="scientific">Litoreibacter ponti</name>
    <dbReference type="NCBI Taxonomy" id="1510457"/>
    <lineage>
        <taxon>Bacteria</taxon>
        <taxon>Pseudomonadati</taxon>
        <taxon>Pseudomonadota</taxon>
        <taxon>Alphaproteobacteria</taxon>
        <taxon>Rhodobacterales</taxon>
        <taxon>Roseobacteraceae</taxon>
        <taxon>Litoreibacter</taxon>
    </lineage>
</organism>
<proteinExistence type="predicted"/>
<evidence type="ECO:0000256" key="1">
    <source>
        <dbReference type="SAM" id="SignalP"/>
    </source>
</evidence>
<protein>
    <recommendedName>
        <fullName evidence="4">Small secreted protein</fullName>
    </recommendedName>
</protein>